<organism evidence="1 2">
    <name type="scientific">Thermocladium modestius</name>
    <dbReference type="NCBI Taxonomy" id="62609"/>
    <lineage>
        <taxon>Archaea</taxon>
        <taxon>Thermoproteota</taxon>
        <taxon>Thermoprotei</taxon>
        <taxon>Thermoproteales</taxon>
        <taxon>Thermoproteaceae</taxon>
        <taxon>Thermocladium</taxon>
    </lineage>
</organism>
<dbReference type="Proteomes" id="UP000610960">
    <property type="component" value="Unassembled WGS sequence"/>
</dbReference>
<evidence type="ECO:0000313" key="1">
    <source>
        <dbReference type="EMBL" id="GGP21520.1"/>
    </source>
</evidence>
<evidence type="ECO:0000313" key="2">
    <source>
        <dbReference type="Proteomes" id="UP000610960"/>
    </source>
</evidence>
<proteinExistence type="predicted"/>
<dbReference type="OrthoDB" id="33364at2157"/>
<comment type="caution">
    <text evidence="1">The sequence shown here is derived from an EMBL/GenBank/DDBJ whole genome shotgun (WGS) entry which is preliminary data.</text>
</comment>
<sequence>MQPILLGVDGLGYGGFMECETATLLSLVNSMERGVVENHAPQSEQSAWSSVLMMDGPDPASSALIKATKAVPINLPITNPTFGLVSIAMDESTPPSEEVGKVIDAVISASRNRPVIASITALERFLHVKPQLKCEIYSVIDEGIRKLVSSEDIGHLIIFSPFGEPQSQREGDHYDYGVYLSTMPRPRHHDTVKIHEIGQLFLDMVEASQYR</sequence>
<keyword evidence="2" id="KW-1185">Reference proteome</keyword>
<accession>A0A830GX84</accession>
<dbReference type="RefSeq" id="WP_188596679.1">
    <property type="nucleotide sequence ID" value="NZ_BMNL01000003.1"/>
</dbReference>
<reference evidence="1" key="1">
    <citation type="journal article" date="2014" name="Int. J. Syst. Evol. Microbiol.">
        <title>Complete genome sequence of Corynebacterium casei LMG S-19264T (=DSM 44701T), isolated from a smear-ripened cheese.</title>
        <authorList>
            <consortium name="US DOE Joint Genome Institute (JGI-PGF)"/>
            <person name="Walter F."/>
            <person name="Albersmeier A."/>
            <person name="Kalinowski J."/>
            <person name="Ruckert C."/>
        </authorList>
    </citation>
    <scope>NUCLEOTIDE SEQUENCE</scope>
    <source>
        <strain evidence="1">JCM 10088</strain>
    </source>
</reference>
<protein>
    <submittedName>
        <fullName evidence="1">Uncharacterized protein</fullName>
    </submittedName>
</protein>
<reference evidence="1" key="2">
    <citation type="submission" date="2020-09" db="EMBL/GenBank/DDBJ databases">
        <authorList>
            <person name="Sun Q."/>
            <person name="Ohkuma M."/>
        </authorList>
    </citation>
    <scope>NUCLEOTIDE SEQUENCE</scope>
    <source>
        <strain evidence="1">JCM 10088</strain>
    </source>
</reference>
<dbReference type="AlphaFoldDB" id="A0A830GX84"/>
<gene>
    <name evidence="1" type="ORF">GCM10007981_13670</name>
</gene>
<name>A0A830GX84_9CREN</name>
<dbReference type="EMBL" id="BMNL01000003">
    <property type="protein sequence ID" value="GGP21520.1"/>
    <property type="molecule type" value="Genomic_DNA"/>
</dbReference>